<dbReference type="FunFam" id="3.40.50.720:FF:000208">
    <property type="entry name" value="Prephenate dehydrogenase"/>
    <property type="match status" value="1"/>
</dbReference>
<dbReference type="Pfam" id="PF20463">
    <property type="entry name" value="PDH_C"/>
    <property type="match status" value="1"/>
</dbReference>
<feature type="domain" description="ACT" evidence="12">
    <location>
        <begin position="300"/>
        <end position="369"/>
    </location>
</feature>
<dbReference type="OrthoDB" id="9802008at2"/>
<evidence type="ECO:0000313" key="13">
    <source>
        <dbReference type="EMBL" id="SFR95369.1"/>
    </source>
</evidence>
<dbReference type="PANTHER" id="PTHR21363:SF0">
    <property type="entry name" value="PREPHENATE DEHYDROGENASE [NADP(+)]"/>
    <property type="match status" value="1"/>
</dbReference>
<accession>A0A1I6KVV0</accession>
<keyword evidence="6" id="KW-0028">Amino-acid biosynthesis</keyword>
<dbReference type="InterPro" id="IPR003099">
    <property type="entry name" value="Prephen_DH"/>
</dbReference>
<dbReference type="Pfam" id="PF02153">
    <property type="entry name" value="PDH_N"/>
    <property type="match status" value="1"/>
</dbReference>
<dbReference type="PROSITE" id="PS51176">
    <property type="entry name" value="PDH_ADH"/>
    <property type="match status" value="1"/>
</dbReference>
<evidence type="ECO:0000256" key="6">
    <source>
        <dbReference type="ARBA" id="ARBA00022605"/>
    </source>
</evidence>
<dbReference type="GO" id="GO:0004665">
    <property type="term" value="F:prephenate dehydrogenase (NADP+) activity"/>
    <property type="evidence" value="ECO:0007669"/>
    <property type="project" value="InterPro"/>
</dbReference>
<protein>
    <recommendedName>
        <fullName evidence="4">Prephenate dehydrogenase</fullName>
        <ecNumber evidence="3">1.3.1.12</ecNumber>
    </recommendedName>
</protein>
<dbReference type="InterPro" id="IPR008927">
    <property type="entry name" value="6-PGluconate_DH-like_C_sf"/>
</dbReference>
<dbReference type="PROSITE" id="PS51671">
    <property type="entry name" value="ACT"/>
    <property type="match status" value="1"/>
</dbReference>
<evidence type="ECO:0000259" key="12">
    <source>
        <dbReference type="PROSITE" id="PS51671"/>
    </source>
</evidence>
<dbReference type="SUPFAM" id="SSF51735">
    <property type="entry name" value="NAD(P)-binding Rossmann-fold domains"/>
    <property type="match status" value="1"/>
</dbReference>
<evidence type="ECO:0000256" key="8">
    <source>
        <dbReference type="ARBA" id="ARBA00023027"/>
    </source>
</evidence>
<dbReference type="AlphaFoldDB" id="A0A1I6KVV0"/>
<dbReference type="EC" id="1.3.1.12" evidence="3"/>
<keyword evidence="7" id="KW-0560">Oxidoreductase</keyword>
<keyword evidence="8" id="KW-0520">NAD</keyword>
<dbReference type="Gene3D" id="3.40.50.720">
    <property type="entry name" value="NAD(P)-binding Rossmann-like Domain"/>
    <property type="match status" value="1"/>
</dbReference>
<dbReference type="Proteomes" id="UP000199659">
    <property type="component" value="Unassembled WGS sequence"/>
</dbReference>
<keyword evidence="9" id="KW-0057">Aromatic amino acid biosynthesis</keyword>
<evidence type="ECO:0000256" key="9">
    <source>
        <dbReference type="ARBA" id="ARBA00023141"/>
    </source>
</evidence>
<dbReference type="GO" id="GO:0006571">
    <property type="term" value="P:tyrosine biosynthetic process"/>
    <property type="evidence" value="ECO:0007669"/>
    <property type="project" value="UniProtKB-UniPathway"/>
</dbReference>
<keyword evidence="5" id="KW-0827">Tyrosine biosynthesis</keyword>
<dbReference type="InterPro" id="IPR002912">
    <property type="entry name" value="ACT_dom"/>
</dbReference>
<evidence type="ECO:0000256" key="5">
    <source>
        <dbReference type="ARBA" id="ARBA00022498"/>
    </source>
</evidence>
<evidence type="ECO:0000256" key="4">
    <source>
        <dbReference type="ARBA" id="ARBA00016891"/>
    </source>
</evidence>
<dbReference type="InterPro" id="IPR045865">
    <property type="entry name" value="ACT-like_dom_sf"/>
</dbReference>
<dbReference type="InterPro" id="IPR036291">
    <property type="entry name" value="NAD(P)-bd_dom_sf"/>
</dbReference>
<gene>
    <name evidence="13" type="ORF">SAMN05661086_02758</name>
</gene>
<dbReference type="FunFam" id="1.10.3660.10:FF:000003">
    <property type="entry name" value="Prephenate dehydrogenase"/>
    <property type="match status" value="1"/>
</dbReference>
<evidence type="ECO:0000256" key="7">
    <source>
        <dbReference type="ARBA" id="ARBA00023002"/>
    </source>
</evidence>
<dbReference type="Gene3D" id="1.10.3660.10">
    <property type="entry name" value="6-phosphogluconate dehydrogenase C-terminal like domain"/>
    <property type="match status" value="1"/>
</dbReference>
<dbReference type="RefSeq" id="WP_092561741.1">
    <property type="nucleotide sequence ID" value="NZ_FOYZ01000011.1"/>
</dbReference>
<dbReference type="SUPFAM" id="SSF55021">
    <property type="entry name" value="ACT-like"/>
    <property type="match status" value="1"/>
</dbReference>
<dbReference type="UniPathway" id="UPA00122">
    <property type="reaction ID" value="UER00961"/>
</dbReference>
<dbReference type="InterPro" id="IPR050812">
    <property type="entry name" value="Preph/Arog_dehydrog"/>
</dbReference>
<evidence type="ECO:0000256" key="10">
    <source>
        <dbReference type="ARBA" id="ARBA00049260"/>
    </source>
</evidence>
<comment type="catalytic activity">
    <reaction evidence="10">
        <text>prephenate + NAD(+) = 3-(4-hydroxyphenyl)pyruvate + CO2 + NADH</text>
        <dbReference type="Rhea" id="RHEA:13869"/>
        <dbReference type="ChEBI" id="CHEBI:16526"/>
        <dbReference type="ChEBI" id="CHEBI:29934"/>
        <dbReference type="ChEBI" id="CHEBI:36242"/>
        <dbReference type="ChEBI" id="CHEBI:57540"/>
        <dbReference type="ChEBI" id="CHEBI:57945"/>
        <dbReference type="EC" id="1.3.1.12"/>
    </reaction>
</comment>
<comment type="similarity">
    <text evidence="2">Belongs to the prephenate/arogenate dehydrogenase family.</text>
</comment>
<dbReference type="GO" id="GO:0070403">
    <property type="term" value="F:NAD+ binding"/>
    <property type="evidence" value="ECO:0007669"/>
    <property type="project" value="InterPro"/>
</dbReference>
<dbReference type="SUPFAM" id="SSF48179">
    <property type="entry name" value="6-phosphogluconate dehydrogenase C-terminal domain-like"/>
    <property type="match status" value="1"/>
</dbReference>
<keyword evidence="14" id="KW-1185">Reference proteome</keyword>
<evidence type="ECO:0000256" key="1">
    <source>
        <dbReference type="ARBA" id="ARBA00005067"/>
    </source>
</evidence>
<evidence type="ECO:0000256" key="2">
    <source>
        <dbReference type="ARBA" id="ARBA00007964"/>
    </source>
</evidence>
<feature type="domain" description="Prephenate/arogenate dehydrogenase" evidence="11">
    <location>
        <begin position="4"/>
        <end position="295"/>
    </location>
</feature>
<dbReference type="EMBL" id="FOYZ01000011">
    <property type="protein sequence ID" value="SFR95369.1"/>
    <property type="molecule type" value="Genomic_DNA"/>
</dbReference>
<evidence type="ECO:0000313" key="14">
    <source>
        <dbReference type="Proteomes" id="UP000199659"/>
    </source>
</evidence>
<dbReference type="STRING" id="37658.SAMN05661086_02758"/>
<name>A0A1I6KVV0_9FIRM</name>
<dbReference type="InterPro" id="IPR046826">
    <property type="entry name" value="PDH_N"/>
</dbReference>
<evidence type="ECO:0000259" key="11">
    <source>
        <dbReference type="PROSITE" id="PS51176"/>
    </source>
</evidence>
<dbReference type="GO" id="GO:0008977">
    <property type="term" value="F:prephenate dehydrogenase (NAD+) activity"/>
    <property type="evidence" value="ECO:0007669"/>
    <property type="project" value="UniProtKB-EC"/>
</dbReference>
<comment type="pathway">
    <text evidence="1">Amino-acid biosynthesis; L-tyrosine biosynthesis; (4-hydroxyphenyl)pyruvate from prephenate (NAD(+) route): step 1/1.</text>
</comment>
<dbReference type="PANTHER" id="PTHR21363">
    <property type="entry name" value="PREPHENATE DEHYDROGENASE"/>
    <property type="match status" value="1"/>
</dbReference>
<organism evidence="13 14">
    <name type="scientific">Anaeromicropila populeti</name>
    <dbReference type="NCBI Taxonomy" id="37658"/>
    <lineage>
        <taxon>Bacteria</taxon>
        <taxon>Bacillati</taxon>
        <taxon>Bacillota</taxon>
        <taxon>Clostridia</taxon>
        <taxon>Lachnospirales</taxon>
        <taxon>Lachnospiraceae</taxon>
        <taxon>Anaeromicropila</taxon>
    </lineage>
</organism>
<dbReference type="Gene3D" id="3.30.70.260">
    <property type="match status" value="1"/>
</dbReference>
<evidence type="ECO:0000256" key="3">
    <source>
        <dbReference type="ARBA" id="ARBA00012068"/>
    </source>
</evidence>
<dbReference type="InterPro" id="IPR046825">
    <property type="entry name" value="PDH_C"/>
</dbReference>
<reference evidence="13 14" key="1">
    <citation type="submission" date="2016-10" db="EMBL/GenBank/DDBJ databases">
        <authorList>
            <person name="de Groot N.N."/>
        </authorList>
    </citation>
    <scope>NUCLEOTIDE SEQUENCE [LARGE SCALE GENOMIC DNA]</scope>
    <source>
        <strain evidence="13 14">743A</strain>
    </source>
</reference>
<sequence length="369" mass="41333">MEDISVGFIGLGLIGGSIAKSIKKQFSSYTLVGYDHHIDKPNRNLLLALEEGTLNRITTNLETDFSKCDLIFLCGPVLSNIKYLEKLKPHIKPNCILTDVGSVKGNIHEAVKILHLEEHFIGGHPMAGSEKTGYDNASDKLLENAFYVLTPTEKTFPQTTKFMEALVKKIGALPILLDYNTHDDVTAAISHVPHIIAASLVNMVREQDNSQEHMRLLAAGGFKDITRIASSSPVMWQNICLTNRNSIIKFLRAIKADIDSMENAIIAEDEDFLMHSFEAAKEYRDSISQNPKGAMEKIYEVYVDLLDETGAIATIATILASNSINIKNIGILHNREFEEGVLRIELYDQSAEKKSVELLRHYHYTIYER</sequence>
<proteinExistence type="inferred from homology"/>